<evidence type="ECO:0000259" key="6">
    <source>
        <dbReference type="Pfam" id="PF00291"/>
    </source>
</evidence>
<comment type="cofactor">
    <cofactor evidence="1">
        <name>pyridoxal 5'-phosphate</name>
        <dbReference type="ChEBI" id="CHEBI:597326"/>
    </cofactor>
</comment>
<dbReference type="GO" id="GO:0004795">
    <property type="term" value="F:threonine synthase activity"/>
    <property type="evidence" value="ECO:0007669"/>
    <property type="project" value="UniProtKB-EC"/>
</dbReference>
<reference evidence="7" key="1">
    <citation type="submission" date="2020-03" db="EMBL/GenBank/DDBJ databases">
        <title>Draft sequencing of Paenibacilllus sp. S3N08.</title>
        <authorList>
            <person name="Kim D.-U."/>
        </authorList>
    </citation>
    <scope>NUCLEOTIDE SEQUENCE</scope>
    <source>
        <strain evidence="7">S3N08</strain>
    </source>
</reference>
<dbReference type="PANTHER" id="PTHR48078">
    <property type="entry name" value="THREONINE DEHYDRATASE, MITOCHONDRIAL-RELATED"/>
    <property type="match status" value="1"/>
</dbReference>
<evidence type="ECO:0000256" key="3">
    <source>
        <dbReference type="ARBA" id="ARBA00022898"/>
    </source>
</evidence>
<evidence type="ECO:0000313" key="7">
    <source>
        <dbReference type="EMBL" id="NHN32757.1"/>
    </source>
</evidence>
<dbReference type="EMBL" id="JAAOIW010000009">
    <property type="protein sequence ID" value="NHN32757.1"/>
    <property type="molecule type" value="Genomic_DNA"/>
</dbReference>
<evidence type="ECO:0000313" key="8">
    <source>
        <dbReference type="Proteomes" id="UP001165962"/>
    </source>
</evidence>
<dbReference type="RefSeq" id="WP_166153057.1">
    <property type="nucleotide sequence ID" value="NZ_JAAOIW010000009.1"/>
</dbReference>
<dbReference type="Proteomes" id="UP001165962">
    <property type="component" value="Unassembled WGS sequence"/>
</dbReference>
<dbReference type="InterPro" id="IPR004450">
    <property type="entry name" value="Thr_synthase-like"/>
</dbReference>
<feature type="domain" description="Tryptophan synthase beta chain-like PALP" evidence="6">
    <location>
        <begin position="31"/>
        <end position="345"/>
    </location>
</feature>
<evidence type="ECO:0000256" key="1">
    <source>
        <dbReference type="ARBA" id="ARBA00001933"/>
    </source>
</evidence>
<proteinExistence type="inferred from homology"/>
<dbReference type="PANTHER" id="PTHR48078:SF6">
    <property type="entry name" value="L-THREONINE DEHYDRATASE CATABOLIC TDCB"/>
    <property type="match status" value="1"/>
</dbReference>
<gene>
    <name evidence="7" type="primary">thrC</name>
    <name evidence="7" type="ORF">G9U52_23335</name>
</gene>
<accession>A0ABX0JD25</accession>
<name>A0ABX0JD25_9BACL</name>
<sequence>MKDWLSSISSHKRGIWRYESMLPHIRPDKQITMGEGGTALVRSQHIAKELGLSSIYFKLESGNPTGSYKDRISAMGVSWALEQGKNGCIGTSSGNAGASAAAYAARAGLPYHLFVLEDIVEAKLMQAVIHEAEIIRIKGFGESAEIGEQVFAFIEQEAAKRNLEVMITAYQFNAVAMEAVKTIAFELAEDFTATGEPMPDAVFVPVGGGGLYTGIWNGFFELMEKGFIGRMPRMAAVQSDGCSNIVRAWQQGSASPLPGDSTCRISGLQVPNPPDGKEVLRALHAGDGFGIEVKDDEVWMWQEKLATQEGILCEPAAAVSLAGLHQALKEKRLQPGSSAVCILTGAGYKDNDRLRAICRSKPEIPMCEISELSGLA</sequence>
<protein>
    <recommendedName>
        <fullName evidence="5">Threonine synthase</fullName>
        <ecNumber evidence="5">4.2.3.1</ecNumber>
    </recommendedName>
</protein>
<dbReference type="Gene3D" id="3.40.50.1100">
    <property type="match status" value="2"/>
</dbReference>
<dbReference type="SUPFAM" id="SSF53686">
    <property type="entry name" value="Tryptophan synthase beta subunit-like PLP-dependent enzymes"/>
    <property type="match status" value="1"/>
</dbReference>
<evidence type="ECO:0000256" key="4">
    <source>
        <dbReference type="ARBA" id="ARBA00023239"/>
    </source>
</evidence>
<keyword evidence="4 7" id="KW-0456">Lyase</keyword>
<dbReference type="Pfam" id="PF00291">
    <property type="entry name" value="PALP"/>
    <property type="match status" value="1"/>
</dbReference>
<dbReference type="NCBIfam" id="TIGR00260">
    <property type="entry name" value="thrC"/>
    <property type="match status" value="1"/>
</dbReference>
<evidence type="ECO:0000256" key="5">
    <source>
        <dbReference type="NCBIfam" id="TIGR00260"/>
    </source>
</evidence>
<evidence type="ECO:0000256" key="2">
    <source>
        <dbReference type="ARBA" id="ARBA00005517"/>
    </source>
</evidence>
<organism evidence="7 8">
    <name type="scientific">Paenibacillus agricola</name>
    <dbReference type="NCBI Taxonomy" id="2716264"/>
    <lineage>
        <taxon>Bacteria</taxon>
        <taxon>Bacillati</taxon>
        <taxon>Bacillota</taxon>
        <taxon>Bacilli</taxon>
        <taxon>Bacillales</taxon>
        <taxon>Paenibacillaceae</taxon>
        <taxon>Paenibacillus</taxon>
    </lineage>
</organism>
<dbReference type="EC" id="4.2.3.1" evidence="5"/>
<keyword evidence="3" id="KW-0663">Pyridoxal phosphate</keyword>
<comment type="similarity">
    <text evidence="2">Belongs to the threonine synthase family.</text>
</comment>
<comment type="caution">
    <text evidence="7">The sequence shown here is derived from an EMBL/GenBank/DDBJ whole genome shotgun (WGS) entry which is preliminary data.</text>
</comment>
<dbReference type="InterPro" id="IPR036052">
    <property type="entry name" value="TrpB-like_PALP_sf"/>
</dbReference>
<dbReference type="InterPro" id="IPR001926">
    <property type="entry name" value="TrpB-like_PALP"/>
</dbReference>
<keyword evidence="8" id="KW-1185">Reference proteome</keyword>
<dbReference type="InterPro" id="IPR050147">
    <property type="entry name" value="Ser/Thr_Dehydratase"/>
</dbReference>